<evidence type="ECO:0000313" key="2">
    <source>
        <dbReference type="WBParaSite" id="Smp_246240.2"/>
    </source>
</evidence>
<feature type="region of interest" description="Disordered" evidence="1">
    <location>
        <begin position="83"/>
        <end position="125"/>
    </location>
</feature>
<feature type="compositionally biased region" description="Low complexity" evidence="1">
    <location>
        <begin position="36"/>
        <end position="50"/>
    </location>
</feature>
<name>A0A5K4F0T3_SCHMA</name>
<feature type="compositionally biased region" description="Polar residues" evidence="1">
    <location>
        <begin position="273"/>
        <end position="286"/>
    </location>
</feature>
<reference evidence="2" key="1">
    <citation type="submission" date="2019-11" db="UniProtKB">
        <authorList>
            <consortium name="WormBaseParasite"/>
        </authorList>
    </citation>
    <scope>IDENTIFICATION</scope>
    <source>
        <strain evidence="2">Puerto Rican</strain>
    </source>
</reference>
<feature type="region of interest" description="Disordered" evidence="1">
    <location>
        <begin position="751"/>
        <end position="771"/>
    </location>
</feature>
<feature type="compositionally biased region" description="Polar residues" evidence="1">
    <location>
        <begin position="390"/>
        <end position="412"/>
    </location>
</feature>
<feature type="compositionally biased region" description="Polar residues" evidence="1">
    <location>
        <begin position="83"/>
        <end position="113"/>
    </location>
</feature>
<feature type="region of interest" description="Disordered" evidence="1">
    <location>
        <begin position="32"/>
        <end position="53"/>
    </location>
</feature>
<feature type="region of interest" description="Disordered" evidence="1">
    <location>
        <begin position="229"/>
        <end position="249"/>
    </location>
</feature>
<accession>A0A5K4F0T3</accession>
<feature type="compositionally biased region" description="Basic and acidic residues" evidence="1">
    <location>
        <begin position="356"/>
        <end position="374"/>
    </location>
</feature>
<proteinExistence type="predicted"/>
<feature type="region of interest" description="Disordered" evidence="1">
    <location>
        <begin position="356"/>
        <end position="421"/>
    </location>
</feature>
<feature type="region of interest" description="Disordered" evidence="1">
    <location>
        <begin position="273"/>
        <end position="308"/>
    </location>
</feature>
<feature type="compositionally biased region" description="Basic and acidic residues" evidence="1">
    <location>
        <begin position="753"/>
        <end position="769"/>
    </location>
</feature>
<evidence type="ECO:0000256" key="1">
    <source>
        <dbReference type="SAM" id="MobiDB-lite"/>
    </source>
</evidence>
<sequence length="1278" mass="145963">MSCDPDQKNATIKTNTRNHTIANPFVRLNDSYPNHTTIKSKNASNSNSTSDLWGKDEDERIKVSSTFTKSNKPLESIACKRSTTSDTTQVVTEPVNSNSVCPRSSRLNGNPYHTAQPVIVNGPKTTKPISTSVKLSSVSPPLQPFSKIQSGRKFSQVKRKLFQSENSNYSEAEDSSLPIIKPEKSHQNLNDKEDTEIFTAVRTVQQRNTVSTEKSNSVLSKSKFNLTPATKPSIKGSELPGNISSKKVDAHPTDIREPIKSAVVDINVSNASTNGLDETSKNTVVDQSHKEDTEKTYPGENNKHHKANEKLSNLPYHKRQVNYTILDSVMGEMEQLFSGKQTNTQSKLSRIHSFAREKAMQCREERENNEHNDANDSNLAKTPEEGGVDKNSTTAFDSDSYSNIETISSVPQPKNERQSEGFQAALRAVEKNLKLFSGTEDSQSLKSNKIDDVSENIIKDGSNSQIVCPATEKRSAHPCNDSIQDNVINSTSVSHRMIPQTASTISSSPVAVYLRNNNLDSLPLTKVIKSKAIKKPLQMKNENTSKFRPDRSTLLCNQKSGQKNPEPIVLSDKRKKRVTFLAPEYIIIYELSNKLENNISEVDLHETARKTEFTNKYQHGKDSSTSKFDCNSNTKDIAEVINNKDEYSVNYLIKNNVHNKDGLHVRLRDKCDTVEFHQMNDQHSTYNENREKLRVQLEAIFSKVTEKHLDTILKGKSNDKIITNYKNSKDIEQMGRSQHCENHLTDNLLSHGKLTDSKSMKNRSIDKNESNYNQGENLRMLSTQVTKVVNELRELLCGTWPLKSSHMLDVQKFAYQKGLEYRQEYGELYASQKSWQSQNSSLREKNVKFRESTKLPIPFETSTLNLNRPSSTELRNSEFSSIVSTSSEDNLSFENIRKSAEKQLDSILRKRRDMNDTRSLSASSSPVKGLDRCLYPNKTNVLENLRTNKFVPNHYIDSFLSKPSNRNWDKTEPEYKAVITSLHALNNKSNEFICQSNHYNSEGIFDFRVSDSHNKLDKTFNHFNSYVPEIQNISKQKRLVNICTSPIDGAENTNHATVKIPFAIPSQNLLELTNNKIEDSKTKHRNLIEFQKWNYSRRLSDSSFDIDVDGFADGYVNHRNRNIKCAANNLKRYVYNDRLSSFFDCIYIPGNNSQLNFKENDRNETFIESRRSRTASPDIFPNNFSSLDKNNPQMNSNEWNEISNFTLPRFFIESDLKGNRIIPSSFQNAYHEWLFRPSEENFISTRLDTPNLSSRRYNQRRWQTIRQKYPNRQESYSR</sequence>
<feature type="compositionally biased region" description="Basic and acidic residues" evidence="1">
    <location>
        <begin position="287"/>
        <end position="297"/>
    </location>
</feature>
<protein>
    <submittedName>
        <fullName evidence="2">Uncharacterized protein</fullName>
    </submittedName>
</protein>
<organism evidence="2">
    <name type="scientific">Schistosoma mansoni</name>
    <name type="common">Blood fluke</name>
    <dbReference type="NCBI Taxonomy" id="6183"/>
    <lineage>
        <taxon>Eukaryota</taxon>
        <taxon>Metazoa</taxon>
        <taxon>Spiralia</taxon>
        <taxon>Lophotrochozoa</taxon>
        <taxon>Platyhelminthes</taxon>
        <taxon>Trematoda</taxon>
        <taxon>Digenea</taxon>
        <taxon>Strigeidida</taxon>
        <taxon>Schistosomatoidea</taxon>
        <taxon>Schistosomatidae</taxon>
        <taxon>Schistosoma</taxon>
    </lineage>
</organism>
<dbReference type="AlphaFoldDB" id="A0A5K4F0T3"/>
<dbReference type="InParanoid" id="A0A5K4F0T3"/>
<dbReference type="WBParaSite" id="Smp_246240.2">
    <property type="protein sequence ID" value="Smp_246240.2"/>
    <property type="gene ID" value="Smp_246240"/>
</dbReference>